<dbReference type="InterPro" id="IPR010174">
    <property type="entry name" value="Succinyl-DAP_deSuclase_DapE"/>
</dbReference>
<dbReference type="PANTHER" id="PTHR43808:SF31">
    <property type="entry name" value="N-ACETYL-L-CITRULLINE DEACETYLASE"/>
    <property type="match status" value="1"/>
</dbReference>
<organism evidence="5 6">
    <name type="scientific">Brooklawnia propionicigenes</name>
    <dbReference type="NCBI Taxonomy" id="3041175"/>
    <lineage>
        <taxon>Bacteria</taxon>
        <taxon>Bacillati</taxon>
        <taxon>Actinomycetota</taxon>
        <taxon>Actinomycetes</taxon>
        <taxon>Propionibacteriales</taxon>
        <taxon>Propionibacteriaceae</taxon>
        <taxon>Brooklawnia</taxon>
    </lineage>
</organism>
<dbReference type="InterPro" id="IPR050072">
    <property type="entry name" value="Peptidase_M20A"/>
</dbReference>
<dbReference type="EMBL" id="AP028056">
    <property type="protein sequence ID" value="BEH01361.1"/>
    <property type="molecule type" value="Genomic_DNA"/>
</dbReference>
<dbReference type="Pfam" id="PF07687">
    <property type="entry name" value="M20_dimer"/>
    <property type="match status" value="1"/>
</dbReference>
<dbReference type="InterPro" id="IPR011650">
    <property type="entry name" value="Peptidase_M20_dimer"/>
</dbReference>
<dbReference type="SUPFAM" id="SSF55031">
    <property type="entry name" value="Bacterial exopeptidase dimerisation domain"/>
    <property type="match status" value="1"/>
</dbReference>
<keyword evidence="6" id="KW-1185">Reference proteome</keyword>
<evidence type="ECO:0000256" key="1">
    <source>
        <dbReference type="ARBA" id="ARBA00022723"/>
    </source>
</evidence>
<dbReference type="Gene3D" id="3.30.70.360">
    <property type="match status" value="1"/>
</dbReference>
<keyword evidence="1" id="KW-0479">Metal-binding</keyword>
<dbReference type="GO" id="GO:0009014">
    <property type="term" value="F:succinyl-diaminopimelate desuccinylase activity"/>
    <property type="evidence" value="ECO:0007669"/>
    <property type="project" value="UniProtKB-UniRule"/>
</dbReference>
<dbReference type="GO" id="GO:0008777">
    <property type="term" value="F:acetylornithine deacetylase activity"/>
    <property type="evidence" value="ECO:0007669"/>
    <property type="project" value="TreeGrafter"/>
</dbReference>
<sequence length="355" mass="38156">MALPTDNLLALFRSIVDIESVSHHERELADAIETTLRGCAHLELIRDGDAVMARTDLGRGERVIIAGHLDTVPVDGNLPSTTTGTGDQIIVHGRGTCDMKGGIAVMVWLAQRLAAPNRDITWVFYDCEEIEDTANGLRRLAADHPDWLEADLAVLMEPTSARIEGGCQGTTRFDITTTGVAAHSARSWLGHNAIHDIADVLERARGFDARQIEVDGLVYREGLNATLISGGLASNVVPPSCTVQINYRFAPDKSGEQALALMTELFEEWTLQLRDLSPGARPGLDQPAAAAFVAAVGGEPRPKYGWTDVARFASLGMPAVNYGPGDAGKAHAIDEQCPLADLDACVDALERWLSS</sequence>
<gene>
    <name evidence="5" type="primary">dapE</name>
    <name evidence="5" type="ORF">brsh051_06420</name>
</gene>
<dbReference type="InterPro" id="IPR036264">
    <property type="entry name" value="Bact_exopeptidase_dim_dom"/>
</dbReference>
<evidence type="ECO:0000259" key="4">
    <source>
        <dbReference type="Pfam" id="PF07687"/>
    </source>
</evidence>
<evidence type="ECO:0000313" key="6">
    <source>
        <dbReference type="Proteomes" id="UP001431656"/>
    </source>
</evidence>
<dbReference type="GO" id="GO:0006526">
    <property type="term" value="P:L-arginine biosynthetic process"/>
    <property type="evidence" value="ECO:0007669"/>
    <property type="project" value="TreeGrafter"/>
</dbReference>
<evidence type="ECO:0000256" key="3">
    <source>
        <dbReference type="NCBIfam" id="TIGR01900"/>
    </source>
</evidence>
<dbReference type="PANTHER" id="PTHR43808">
    <property type="entry name" value="ACETYLORNITHINE DEACETYLASE"/>
    <property type="match status" value="1"/>
</dbReference>
<proteinExistence type="predicted"/>
<dbReference type="KEGG" id="broo:brsh051_06420"/>
<feature type="domain" description="Peptidase M20 dimerisation" evidence="4">
    <location>
        <begin position="169"/>
        <end position="268"/>
    </location>
</feature>
<dbReference type="Pfam" id="PF01546">
    <property type="entry name" value="Peptidase_M20"/>
    <property type="match status" value="1"/>
</dbReference>
<protein>
    <recommendedName>
        <fullName evidence="3">Succinyl-diaminopimelate desuccinylase</fullName>
        <ecNumber evidence="3">3.5.1.18</ecNumber>
    </recommendedName>
</protein>
<dbReference type="InterPro" id="IPR002933">
    <property type="entry name" value="Peptidase_M20"/>
</dbReference>
<evidence type="ECO:0000313" key="5">
    <source>
        <dbReference type="EMBL" id="BEH01361.1"/>
    </source>
</evidence>
<dbReference type="AlphaFoldDB" id="A0AAN0MFR9"/>
<accession>A0AAN0MFR9</accession>
<dbReference type="GO" id="GO:0009089">
    <property type="term" value="P:lysine biosynthetic process via diaminopimelate"/>
    <property type="evidence" value="ECO:0007669"/>
    <property type="project" value="UniProtKB-UniRule"/>
</dbReference>
<dbReference type="NCBIfam" id="TIGR01900">
    <property type="entry name" value="dapE-gram_pos"/>
    <property type="match status" value="1"/>
</dbReference>
<dbReference type="Proteomes" id="UP001431656">
    <property type="component" value="Chromosome"/>
</dbReference>
<dbReference type="RefSeq" id="WP_286267513.1">
    <property type="nucleotide sequence ID" value="NZ_AP028056.1"/>
</dbReference>
<keyword evidence="2" id="KW-0378">Hydrolase</keyword>
<dbReference type="SUPFAM" id="SSF53187">
    <property type="entry name" value="Zn-dependent exopeptidases"/>
    <property type="match status" value="1"/>
</dbReference>
<dbReference type="EC" id="3.5.1.18" evidence="3"/>
<reference evidence="5" key="1">
    <citation type="journal article" date="2024" name="Int. J. Syst. Evol. Microbiol.">
        <title>Brooklawnia propionicigenes sp. nov., a facultatively anaerobic, propionate-producing bacterium isolated from a methanogenic reactor treating waste from cattle farms.</title>
        <authorList>
            <person name="Akita Y."/>
            <person name="Ueki A."/>
            <person name="Tonouchi A."/>
            <person name="Sugawara Y."/>
            <person name="Honma S."/>
            <person name="Kaku N."/>
            <person name="Ueki K."/>
        </authorList>
    </citation>
    <scope>NUCLEOTIDE SEQUENCE</scope>
    <source>
        <strain evidence="5">SH051</strain>
    </source>
</reference>
<dbReference type="GO" id="GO:0046872">
    <property type="term" value="F:metal ion binding"/>
    <property type="evidence" value="ECO:0007669"/>
    <property type="project" value="UniProtKB-KW"/>
</dbReference>
<evidence type="ECO:0000256" key="2">
    <source>
        <dbReference type="ARBA" id="ARBA00022801"/>
    </source>
</evidence>
<name>A0AAN0MFR9_9ACTN</name>
<dbReference type="Gene3D" id="3.40.630.10">
    <property type="entry name" value="Zn peptidases"/>
    <property type="match status" value="1"/>
</dbReference>